<organism evidence="2 3">
    <name type="scientific">Methanofollis liminatans DSM 4140</name>
    <dbReference type="NCBI Taxonomy" id="28892"/>
    <lineage>
        <taxon>Archaea</taxon>
        <taxon>Methanobacteriati</taxon>
        <taxon>Methanobacteriota</taxon>
        <taxon>Stenosarchaea group</taxon>
        <taxon>Methanomicrobia</taxon>
        <taxon>Methanomicrobiales</taxon>
        <taxon>Methanomicrobiaceae</taxon>
        <taxon>Methanofollis</taxon>
    </lineage>
</organism>
<dbReference type="PANTHER" id="PTHR30535">
    <property type="entry name" value="VITAMIN B12-BINDING PROTEIN"/>
    <property type="match status" value="1"/>
</dbReference>
<evidence type="ECO:0000313" key="3">
    <source>
        <dbReference type="Proteomes" id="UP000005095"/>
    </source>
</evidence>
<gene>
    <name evidence="2" type="ORF">Metli_1494</name>
</gene>
<dbReference type="SUPFAM" id="SSF53807">
    <property type="entry name" value="Helical backbone' metal receptor"/>
    <property type="match status" value="1"/>
</dbReference>
<dbReference type="EMBL" id="CM001555">
    <property type="protein sequence ID" value="EJG07445.1"/>
    <property type="molecule type" value="Genomic_DNA"/>
</dbReference>
<dbReference type="PROSITE" id="PS50983">
    <property type="entry name" value="FE_B12_PBP"/>
    <property type="match status" value="1"/>
</dbReference>
<dbReference type="AlphaFoldDB" id="J1L400"/>
<name>J1L400_9EURY</name>
<sequence length="391" mass="42366">MKQIALLACLILMLIAPAMAAETDGNVQVGEDEIVAMVLAFLSGGPDAPDLAAVQDAAAAFSPAARIVTDSSGRTHTIDAAPSRIVVMNGETLETLRSLGVDPSIIVGIDKYSADRPSFFPEYADTPVVGSIWSPDYEAIVSLSPDAVFLYATTSKDACDEIQNKLESTIPGVRIFRFDCYQPGTYAREIRALGAIFDRTAEAEAFAVFYTGTLETIPGRLSGVAEEDRAVVYLENWKDYRTGASSSGYEEKIRMAGGRNAFSSLAAEYPELDPEAVIQANPDVIVKLIGAGSYDAGGYDNEDAEAIPGYYTGLTERPGWKTLASVKNGDLHLLHNDIFGGPQHFIGIAYMAKWCYPEVFADIDPAAVHRVYLEDYQHLPFDPAEKIFTYP</sequence>
<proteinExistence type="predicted"/>
<dbReference type="Proteomes" id="UP000005095">
    <property type="component" value="Chromosome"/>
</dbReference>
<evidence type="ECO:0000259" key="1">
    <source>
        <dbReference type="PROSITE" id="PS50983"/>
    </source>
</evidence>
<reference evidence="2 3" key="1">
    <citation type="submission" date="2011-08" db="EMBL/GenBank/DDBJ databases">
        <title>The complete genome of Methanofollis liminatans DSM 4140.</title>
        <authorList>
            <consortium name="US DOE Joint Genome Institute (JGI-PGF)"/>
            <person name="Lucas S."/>
            <person name="Han J."/>
            <person name="Lapidus A."/>
            <person name="Bruce D."/>
            <person name="Goodwin L."/>
            <person name="Pitluck S."/>
            <person name="Peters L."/>
            <person name="Kyrpides N."/>
            <person name="Mavromatis K."/>
            <person name="Ivanova N."/>
            <person name="Mikhailova N."/>
            <person name="Lu M."/>
            <person name="Detter J.C."/>
            <person name="Tapia R."/>
            <person name="Han C."/>
            <person name="Land M."/>
            <person name="Hauser L."/>
            <person name="Markowitz V."/>
            <person name="Cheng J.-F."/>
            <person name="Hugenholtz P."/>
            <person name="Woyke T."/>
            <person name="Wu D."/>
            <person name="Spring S."/>
            <person name="Schuler E."/>
            <person name="Brambilla E."/>
            <person name="Klenk H.-P."/>
            <person name="Eisen J.A."/>
        </authorList>
    </citation>
    <scope>NUCLEOTIDE SEQUENCE [LARGE SCALE GENOMIC DNA]</scope>
    <source>
        <strain evidence="2 3">DSM 4140</strain>
    </source>
</reference>
<dbReference type="Gene3D" id="3.40.50.1980">
    <property type="entry name" value="Nitrogenase molybdenum iron protein domain"/>
    <property type="match status" value="2"/>
</dbReference>
<dbReference type="InterPro" id="IPR050902">
    <property type="entry name" value="ABC_Transporter_SBP"/>
</dbReference>
<feature type="domain" description="Fe/B12 periplasmic-binding" evidence="1">
    <location>
        <begin position="84"/>
        <end position="363"/>
    </location>
</feature>
<dbReference type="PANTHER" id="PTHR30535:SF34">
    <property type="entry name" value="MOLYBDATE-BINDING PROTEIN MOLA"/>
    <property type="match status" value="1"/>
</dbReference>
<accession>J1L400</accession>
<protein>
    <submittedName>
        <fullName evidence="2">ABC-type transporter, periplasmic subunit</fullName>
    </submittedName>
</protein>
<dbReference type="RefSeq" id="WP_004039203.1">
    <property type="nucleotide sequence ID" value="NZ_CM001555.1"/>
</dbReference>
<dbReference type="STRING" id="28892.Metli_1494"/>
<dbReference type="OrthoDB" id="24039at2157"/>
<dbReference type="Pfam" id="PF01497">
    <property type="entry name" value="Peripla_BP_2"/>
    <property type="match status" value="1"/>
</dbReference>
<keyword evidence="3" id="KW-1185">Reference proteome</keyword>
<evidence type="ECO:0000313" key="2">
    <source>
        <dbReference type="EMBL" id="EJG07445.1"/>
    </source>
</evidence>
<dbReference type="InterPro" id="IPR002491">
    <property type="entry name" value="ABC_transptr_periplasmic_BD"/>
</dbReference>
<dbReference type="HOGENOM" id="CLU_038034_2_0_2"/>